<keyword evidence="2" id="KW-1185">Reference proteome</keyword>
<comment type="caution">
    <text evidence="1">The sequence shown here is derived from an EMBL/GenBank/DDBJ whole genome shotgun (WGS) entry which is preliminary data.</text>
</comment>
<evidence type="ECO:0008006" key="3">
    <source>
        <dbReference type="Google" id="ProtNLM"/>
    </source>
</evidence>
<dbReference type="RefSeq" id="WP_215379595.1">
    <property type="nucleotide sequence ID" value="NZ_JAGTIS010000015.1"/>
</dbReference>
<name>A0ABS5XM32_9GAMM</name>
<gene>
    <name evidence="1" type="ORF">J7302_21790</name>
</gene>
<proteinExistence type="predicted"/>
<evidence type="ECO:0000313" key="1">
    <source>
        <dbReference type="EMBL" id="MBT8768747.1"/>
    </source>
</evidence>
<dbReference type="Proteomes" id="UP001519667">
    <property type="component" value="Unassembled WGS sequence"/>
</dbReference>
<protein>
    <recommendedName>
        <fullName evidence="3">Ribbon-helix-helix protein CopG domain-containing protein</fullName>
    </recommendedName>
</protein>
<sequence>MRDAIARTLRRNPHLIELIPSEKDQYLVPDKYLSWIAEDERQHHWLFRRVNDLTGRVLPRGLVHLTGRSEIVAMLDVWQMDIEEKALEIERLHDHWRRQTARDTQFEWFADKKEGAKRCVCAWEWIEKHPLKIRSRALPISNYNELLVFFDQTELGPSELKLVIREIKKRWHRLALDERNPDKKQVNVMLPTAVITQLDELAERHSMKRAQVVEALVRMEAETGMYLTDD</sequence>
<accession>A0ABS5XM32</accession>
<organism evidence="1 2">
    <name type="scientific">Metapseudomonas boanensis</name>
    <dbReference type="NCBI Taxonomy" id="2822138"/>
    <lineage>
        <taxon>Bacteria</taxon>
        <taxon>Pseudomonadati</taxon>
        <taxon>Pseudomonadota</taxon>
        <taxon>Gammaproteobacteria</taxon>
        <taxon>Pseudomonadales</taxon>
        <taxon>Pseudomonadaceae</taxon>
        <taxon>Metapseudomonas</taxon>
    </lineage>
</organism>
<reference evidence="1 2" key="1">
    <citation type="submission" date="2021-04" db="EMBL/GenBank/DDBJ databases">
        <title>Pseudomonas boanensis sp. nov., a bacterium isolated from river water used for household purposes in Boane District, Mozambique.</title>
        <authorList>
            <person name="Nicklasson M."/>
            <person name="Martin-Rodriguez A.J."/>
            <person name="Thorell K."/>
            <person name="Neves L."/>
            <person name="Mussagy A."/>
            <person name="Rydberg H.A."/>
            <person name="Hernroth B."/>
            <person name="Svensson-Stadler L."/>
            <person name="Sjoling A."/>
        </authorList>
    </citation>
    <scope>NUCLEOTIDE SEQUENCE [LARGE SCALE GENOMIC DNA]</scope>
    <source>
        <strain evidence="1 2">DB1</strain>
    </source>
</reference>
<dbReference type="EMBL" id="JAGTIS010000015">
    <property type="protein sequence ID" value="MBT8768747.1"/>
    <property type="molecule type" value="Genomic_DNA"/>
</dbReference>
<evidence type="ECO:0000313" key="2">
    <source>
        <dbReference type="Proteomes" id="UP001519667"/>
    </source>
</evidence>